<sequence length="106" mass="12801">MDEKERFEVYERVHLRKHEDLADEDKIDKLKNKHRSKWIQIIFNVVVITGLAYGYLVGYRPFPEWVYYILAFIFVLNVVLLYWQKNQIEELASYLKQNLDSESSLS</sequence>
<dbReference type="Proteomes" id="UP001165366">
    <property type="component" value="Unassembled WGS sequence"/>
</dbReference>
<feature type="transmembrane region" description="Helical" evidence="1">
    <location>
        <begin position="38"/>
        <end position="59"/>
    </location>
</feature>
<name>A0ABS9KEC2_9BACT</name>
<evidence type="ECO:0000256" key="1">
    <source>
        <dbReference type="SAM" id="Phobius"/>
    </source>
</evidence>
<comment type="caution">
    <text evidence="2">The sequence shown here is derived from an EMBL/GenBank/DDBJ whole genome shotgun (WGS) entry which is preliminary data.</text>
</comment>
<feature type="transmembrane region" description="Helical" evidence="1">
    <location>
        <begin position="65"/>
        <end position="83"/>
    </location>
</feature>
<organism evidence="2 3">
    <name type="scientific">Rhodohalobacter sulfatireducens</name>
    <dbReference type="NCBI Taxonomy" id="2911366"/>
    <lineage>
        <taxon>Bacteria</taxon>
        <taxon>Pseudomonadati</taxon>
        <taxon>Balneolota</taxon>
        <taxon>Balneolia</taxon>
        <taxon>Balneolales</taxon>
        <taxon>Balneolaceae</taxon>
        <taxon>Rhodohalobacter</taxon>
    </lineage>
</organism>
<gene>
    <name evidence="2" type="ORF">L6773_11420</name>
</gene>
<proteinExistence type="predicted"/>
<accession>A0ABS9KEC2</accession>
<dbReference type="RefSeq" id="WP_237854541.1">
    <property type="nucleotide sequence ID" value="NZ_JAKLWS010000013.1"/>
</dbReference>
<evidence type="ECO:0000313" key="2">
    <source>
        <dbReference type="EMBL" id="MCG2589178.1"/>
    </source>
</evidence>
<evidence type="ECO:0000313" key="3">
    <source>
        <dbReference type="Proteomes" id="UP001165366"/>
    </source>
</evidence>
<reference evidence="2" key="1">
    <citation type="submission" date="2022-01" db="EMBL/GenBank/DDBJ databases">
        <authorList>
            <person name="Wang Y."/>
        </authorList>
    </citation>
    <scope>NUCLEOTIDE SEQUENCE</scope>
    <source>
        <strain evidence="2">WB101</strain>
    </source>
</reference>
<protein>
    <recommendedName>
        <fullName evidence="4">2TM domain-containing protein</fullName>
    </recommendedName>
</protein>
<evidence type="ECO:0008006" key="4">
    <source>
        <dbReference type="Google" id="ProtNLM"/>
    </source>
</evidence>
<keyword evidence="1" id="KW-0812">Transmembrane</keyword>
<keyword evidence="3" id="KW-1185">Reference proteome</keyword>
<dbReference type="EMBL" id="JAKLWS010000013">
    <property type="protein sequence ID" value="MCG2589178.1"/>
    <property type="molecule type" value="Genomic_DNA"/>
</dbReference>
<reference evidence="2" key="2">
    <citation type="submission" date="2024-05" db="EMBL/GenBank/DDBJ databases">
        <title>Rhodohalobacter halophilus gen. nov., sp. nov., a moderately halophilic member of the family Balneolaceae.</title>
        <authorList>
            <person name="Xia J."/>
        </authorList>
    </citation>
    <scope>NUCLEOTIDE SEQUENCE</scope>
    <source>
        <strain evidence="2">WB101</strain>
    </source>
</reference>
<keyword evidence="1" id="KW-0472">Membrane</keyword>
<keyword evidence="1" id="KW-1133">Transmembrane helix</keyword>